<evidence type="ECO:0000259" key="6">
    <source>
        <dbReference type="PROSITE" id="PS50048"/>
    </source>
</evidence>
<keyword evidence="2" id="KW-0862">Zinc</keyword>
<dbReference type="PROSITE" id="PS00463">
    <property type="entry name" value="ZN2_CY6_FUNGAL_1"/>
    <property type="match status" value="1"/>
</dbReference>
<dbReference type="Gene3D" id="4.10.240.10">
    <property type="entry name" value="Zn(2)-C6 fungal-type DNA-binding domain"/>
    <property type="match status" value="1"/>
</dbReference>
<dbReference type="OrthoDB" id="5104210at2759"/>
<dbReference type="Pfam" id="PF04082">
    <property type="entry name" value="Fungal_trans"/>
    <property type="match status" value="1"/>
</dbReference>
<proteinExistence type="predicted"/>
<keyword evidence="5" id="KW-0539">Nucleus</keyword>
<evidence type="ECO:0000313" key="8">
    <source>
        <dbReference type="Proteomes" id="UP000039046"/>
    </source>
</evidence>
<feature type="domain" description="Zn(2)-C6 fungal-type" evidence="6">
    <location>
        <begin position="63"/>
        <end position="92"/>
    </location>
</feature>
<dbReference type="STRING" id="1531966.A0A0A1TIH7"/>
<dbReference type="Pfam" id="PF00172">
    <property type="entry name" value="Zn_clus"/>
    <property type="match status" value="1"/>
</dbReference>
<keyword evidence="4" id="KW-0804">Transcription</keyword>
<keyword evidence="8" id="KW-1185">Reference proteome</keyword>
<dbReference type="Proteomes" id="UP000039046">
    <property type="component" value="Unassembled WGS sequence"/>
</dbReference>
<evidence type="ECO:0000313" key="7">
    <source>
        <dbReference type="EMBL" id="CEJ90410.1"/>
    </source>
</evidence>
<sequence>MRSRPKAVETGYVSKESAKKYKCPCGSSMTRSDALLRHIRICSQAEELMKTRPPTTRQRTKSACDRCAISRHKCDKGNPCLNCRKRSMACSYTRDGYEDAYQAFRQHDSPGKDDSSLPMSQLQEDISTATADIDLLPTTSGSIFDTIDWDALISFPVLDGQTLPPDPIATQTGHAPITETNEPDTSRFHHMNDAPSTKCVEIETYIASFHSGVDQSALIELITQETLNSCMTAYFDHFESIQALIHRPTFNITTTPPQLLTAMMLVGACYAHNAIPPEAIIQGAIHVLLLLQHSAHERAMTKPPLASIQANSLLCQILLLTKSPQAYSFAMVHRARTLSMADRAGLFQITKDANYYEFDITSFDWPSWAAREMRKRLSHYIFIDSIGNSIFARAATHVSPFNYPLSSPCYNDCWTAGTASECLHFLQARPQSISLTTSLKMLRLAPPSSAWLFEASDGGMLQSIMAIHSMLVRTLEQELESDSIIPEAVTAPMISNLLRQNFPGEHVASSVDKFVSQYASMAIMQINATLGAWRRNWDSRKQLDYQNDIQRGFVHPLNFWYLAKLFILLHLRRSHPPEDEGMALFYQTEVSLQNKLQTQVQVIAWMGRLRQLDDKNLASAGSFLSQVLNS</sequence>
<accession>A0A0A1TIH7</accession>
<dbReference type="GO" id="GO:0000981">
    <property type="term" value="F:DNA-binding transcription factor activity, RNA polymerase II-specific"/>
    <property type="evidence" value="ECO:0007669"/>
    <property type="project" value="InterPro"/>
</dbReference>
<keyword evidence="3" id="KW-0805">Transcription regulation</keyword>
<reference evidence="7 8" key="1">
    <citation type="journal article" date="2015" name="Genome Announc.">
        <title>Draft Genome Sequence and Gene Annotation of the Entomopathogenic Fungus Verticillium hemipterigenum.</title>
        <authorList>
            <person name="Horn F."/>
            <person name="Habel A."/>
            <person name="Scharf D.H."/>
            <person name="Dworschak J."/>
            <person name="Brakhage A.A."/>
            <person name="Guthke R."/>
            <person name="Hertweck C."/>
            <person name="Linde J."/>
        </authorList>
    </citation>
    <scope>NUCLEOTIDE SEQUENCE [LARGE SCALE GENOMIC DNA]</scope>
</reference>
<dbReference type="GO" id="GO:0006351">
    <property type="term" value="P:DNA-templated transcription"/>
    <property type="evidence" value="ECO:0007669"/>
    <property type="project" value="InterPro"/>
</dbReference>
<dbReference type="GO" id="GO:0003677">
    <property type="term" value="F:DNA binding"/>
    <property type="evidence" value="ECO:0007669"/>
    <property type="project" value="InterPro"/>
</dbReference>
<evidence type="ECO:0000256" key="5">
    <source>
        <dbReference type="ARBA" id="ARBA00023242"/>
    </source>
</evidence>
<dbReference type="SMART" id="SM00066">
    <property type="entry name" value="GAL4"/>
    <property type="match status" value="1"/>
</dbReference>
<dbReference type="AlphaFoldDB" id="A0A0A1TIH7"/>
<evidence type="ECO:0000256" key="2">
    <source>
        <dbReference type="ARBA" id="ARBA00022833"/>
    </source>
</evidence>
<organism evidence="7 8">
    <name type="scientific">[Torrubiella] hemipterigena</name>
    <dbReference type="NCBI Taxonomy" id="1531966"/>
    <lineage>
        <taxon>Eukaryota</taxon>
        <taxon>Fungi</taxon>
        <taxon>Dikarya</taxon>
        <taxon>Ascomycota</taxon>
        <taxon>Pezizomycotina</taxon>
        <taxon>Sordariomycetes</taxon>
        <taxon>Hypocreomycetidae</taxon>
        <taxon>Hypocreales</taxon>
        <taxon>Clavicipitaceae</taxon>
        <taxon>Clavicipitaceae incertae sedis</taxon>
        <taxon>'Torrubiella' clade</taxon>
    </lineage>
</organism>
<gene>
    <name evidence="7" type="ORF">VHEMI06198</name>
</gene>
<evidence type="ECO:0000256" key="3">
    <source>
        <dbReference type="ARBA" id="ARBA00023015"/>
    </source>
</evidence>
<dbReference type="CDD" id="cd12148">
    <property type="entry name" value="fungal_TF_MHR"/>
    <property type="match status" value="1"/>
</dbReference>
<keyword evidence="1" id="KW-0479">Metal-binding</keyword>
<dbReference type="SUPFAM" id="SSF57701">
    <property type="entry name" value="Zn2/Cys6 DNA-binding domain"/>
    <property type="match status" value="1"/>
</dbReference>
<dbReference type="InterPro" id="IPR001138">
    <property type="entry name" value="Zn2Cys6_DnaBD"/>
</dbReference>
<dbReference type="HOGENOM" id="CLU_416853_0_0_1"/>
<dbReference type="GO" id="GO:0008270">
    <property type="term" value="F:zinc ion binding"/>
    <property type="evidence" value="ECO:0007669"/>
    <property type="project" value="InterPro"/>
</dbReference>
<dbReference type="PANTHER" id="PTHR47660">
    <property type="entry name" value="TRANSCRIPTION FACTOR WITH C2H2 AND ZN(2)-CYS(6) DNA BINDING DOMAIN (EUROFUNG)-RELATED-RELATED"/>
    <property type="match status" value="1"/>
</dbReference>
<protein>
    <recommendedName>
        <fullName evidence="6">Zn(2)-C6 fungal-type domain-containing protein</fullName>
    </recommendedName>
</protein>
<evidence type="ECO:0000256" key="1">
    <source>
        <dbReference type="ARBA" id="ARBA00022723"/>
    </source>
</evidence>
<dbReference type="InterPro" id="IPR036864">
    <property type="entry name" value="Zn2-C6_fun-type_DNA-bd_sf"/>
</dbReference>
<dbReference type="EMBL" id="CDHN01000003">
    <property type="protein sequence ID" value="CEJ90410.1"/>
    <property type="molecule type" value="Genomic_DNA"/>
</dbReference>
<name>A0A0A1TIH7_9HYPO</name>
<evidence type="ECO:0000256" key="4">
    <source>
        <dbReference type="ARBA" id="ARBA00023163"/>
    </source>
</evidence>
<dbReference type="PROSITE" id="PS50048">
    <property type="entry name" value="ZN2_CY6_FUNGAL_2"/>
    <property type="match status" value="1"/>
</dbReference>
<dbReference type="InterPro" id="IPR007219">
    <property type="entry name" value="XnlR_reg_dom"/>
</dbReference>
<dbReference type="CDD" id="cd00067">
    <property type="entry name" value="GAL4"/>
    <property type="match status" value="1"/>
</dbReference>